<dbReference type="PIRSF" id="PIRSF037394">
    <property type="entry name" value="ABC_thiamine-permease_YkoE_prd"/>
    <property type="match status" value="1"/>
</dbReference>
<sequence length="213" mass="22066">MPAIGRNEHMTVPATNAGKSNSWRVIDIVTAAVLGVACGLLFWVWNSIGYAGFKALDALTPGLGGLAVGIWLIGGVLGGLIIRKPGAALFVEVVAASVSAVLGSQWGPETLYSGLAQGLGAELVFLIFAYRRFNLSVAALSGIGAGIGAFILELFTSANLAMSLQFNLIYLTCLIISGAVLAGVVAYYLVRALAQTGALDRFGAGRERFNTTA</sequence>
<evidence type="ECO:0000313" key="2">
    <source>
        <dbReference type="EMBL" id="MBA1837676.1"/>
    </source>
</evidence>
<dbReference type="InterPro" id="IPR017195">
    <property type="entry name" value="ABC_thiamin-permease_prd"/>
</dbReference>
<evidence type="ECO:0000256" key="1">
    <source>
        <dbReference type="SAM" id="Phobius"/>
    </source>
</evidence>
<keyword evidence="3" id="KW-1185">Reference proteome</keyword>
<feature type="transmembrane region" description="Helical" evidence="1">
    <location>
        <begin position="25"/>
        <end position="45"/>
    </location>
</feature>
<feature type="transmembrane region" description="Helical" evidence="1">
    <location>
        <begin position="137"/>
        <end position="156"/>
    </location>
</feature>
<feature type="transmembrane region" description="Helical" evidence="1">
    <location>
        <begin position="65"/>
        <end position="82"/>
    </location>
</feature>
<name>A0A7V8UUN2_9CORY</name>
<dbReference type="AlphaFoldDB" id="A0A7V8UUN2"/>
<comment type="caution">
    <text evidence="2">The sequence shown here is derived from an EMBL/GenBank/DDBJ whole genome shotgun (WGS) entry which is preliminary data.</text>
</comment>
<feature type="transmembrane region" description="Helical" evidence="1">
    <location>
        <begin position="89"/>
        <end position="106"/>
    </location>
</feature>
<dbReference type="EMBL" id="JABFED010000004">
    <property type="protein sequence ID" value="MBA1837676.1"/>
    <property type="molecule type" value="Genomic_DNA"/>
</dbReference>
<keyword evidence="1" id="KW-1133">Transmembrane helix</keyword>
<feature type="transmembrane region" description="Helical" evidence="1">
    <location>
        <begin position="112"/>
        <end position="130"/>
    </location>
</feature>
<dbReference type="Pfam" id="PF09819">
    <property type="entry name" value="ABC_cobalt"/>
    <property type="match status" value="1"/>
</dbReference>
<accession>A0A7V8UUN2</accession>
<keyword evidence="1" id="KW-0812">Transmembrane</keyword>
<reference evidence="2 3" key="1">
    <citation type="submission" date="2020-05" db="EMBL/GenBank/DDBJ databases">
        <title>Descriptions of Corynebacterium xxxx sp. nov., Corynebacterium yyyy sp. nov. and Corynebacterium zzzz sp. nov.</title>
        <authorList>
            <person name="Zhang G."/>
        </authorList>
    </citation>
    <scope>NUCLEOTIDE SEQUENCE [LARGE SCALE GENOMIC DNA]</scope>
    <source>
        <strain evidence="3">zg-913</strain>
    </source>
</reference>
<evidence type="ECO:0000313" key="3">
    <source>
        <dbReference type="Proteomes" id="UP000577408"/>
    </source>
</evidence>
<feature type="transmembrane region" description="Helical" evidence="1">
    <location>
        <begin position="168"/>
        <end position="190"/>
    </location>
</feature>
<keyword evidence="1" id="KW-0472">Membrane</keyword>
<proteinExistence type="predicted"/>
<organism evidence="2 3">
    <name type="scientific">Corynebacterium wankanglinii</name>
    <dbReference type="NCBI Taxonomy" id="2735136"/>
    <lineage>
        <taxon>Bacteria</taxon>
        <taxon>Bacillati</taxon>
        <taxon>Actinomycetota</taxon>
        <taxon>Actinomycetes</taxon>
        <taxon>Mycobacteriales</taxon>
        <taxon>Corynebacteriaceae</taxon>
        <taxon>Corynebacterium</taxon>
    </lineage>
</organism>
<dbReference type="Proteomes" id="UP000577408">
    <property type="component" value="Unassembled WGS sequence"/>
</dbReference>
<protein>
    <submittedName>
        <fullName evidence="2">Uncharacterized protein</fullName>
    </submittedName>
</protein>
<gene>
    <name evidence="2" type="ORF">HMA55_07170</name>
</gene>